<keyword evidence="2" id="KW-1185">Reference proteome</keyword>
<feature type="non-terminal residue" evidence="1">
    <location>
        <position position="61"/>
    </location>
</feature>
<proteinExistence type="predicted"/>
<dbReference type="EMBL" id="JASPKZ010006466">
    <property type="protein sequence ID" value="KAJ9587233.1"/>
    <property type="molecule type" value="Genomic_DNA"/>
</dbReference>
<evidence type="ECO:0000313" key="2">
    <source>
        <dbReference type="Proteomes" id="UP001233999"/>
    </source>
</evidence>
<comment type="caution">
    <text evidence="1">The sequence shown here is derived from an EMBL/GenBank/DDBJ whole genome shotgun (WGS) entry which is preliminary data.</text>
</comment>
<reference evidence="1" key="1">
    <citation type="journal article" date="2023" name="IScience">
        <title>Live-bearing cockroach genome reveals convergent evolutionary mechanisms linked to viviparity in insects and beyond.</title>
        <authorList>
            <person name="Fouks B."/>
            <person name="Harrison M.C."/>
            <person name="Mikhailova A.A."/>
            <person name="Marchal E."/>
            <person name="English S."/>
            <person name="Carruthers M."/>
            <person name="Jennings E.C."/>
            <person name="Chiamaka E.L."/>
            <person name="Frigard R.A."/>
            <person name="Pippel M."/>
            <person name="Attardo G.M."/>
            <person name="Benoit J.B."/>
            <person name="Bornberg-Bauer E."/>
            <person name="Tobe S.S."/>
        </authorList>
    </citation>
    <scope>NUCLEOTIDE SEQUENCE</scope>
    <source>
        <strain evidence="1">Stay&amp;Tobe</strain>
    </source>
</reference>
<organism evidence="1 2">
    <name type="scientific">Diploptera punctata</name>
    <name type="common">Pacific beetle cockroach</name>
    <dbReference type="NCBI Taxonomy" id="6984"/>
    <lineage>
        <taxon>Eukaryota</taxon>
        <taxon>Metazoa</taxon>
        <taxon>Ecdysozoa</taxon>
        <taxon>Arthropoda</taxon>
        <taxon>Hexapoda</taxon>
        <taxon>Insecta</taxon>
        <taxon>Pterygota</taxon>
        <taxon>Neoptera</taxon>
        <taxon>Polyneoptera</taxon>
        <taxon>Dictyoptera</taxon>
        <taxon>Blattodea</taxon>
        <taxon>Blaberoidea</taxon>
        <taxon>Blaberidae</taxon>
        <taxon>Diplopterinae</taxon>
        <taxon>Diploptera</taxon>
    </lineage>
</organism>
<evidence type="ECO:0000313" key="1">
    <source>
        <dbReference type="EMBL" id="KAJ9587233.1"/>
    </source>
</evidence>
<name>A0AAD8EED2_DIPPU</name>
<gene>
    <name evidence="1" type="ORF">L9F63_019257</name>
</gene>
<dbReference type="AlphaFoldDB" id="A0AAD8EED2"/>
<sequence>VFSNRYRNILPFPRPQVPMVVVANQHEFFVDFLSRQDKWNFITRMHFITNYHNTIKIKQMD</sequence>
<protein>
    <submittedName>
        <fullName evidence="1">Uncharacterized protein</fullName>
    </submittedName>
</protein>
<reference evidence="1" key="2">
    <citation type="submission" date="2023-05" db="EMBL/GenBank/DDBJ databases">
        <authorList>
            <person name="Fouks B."/>
        </authorList>
    </citation>
    <scope>NUCLEOTIDE SEQUENCE</scope>
    <source>
        <strain evidence="1">Stay&amp;Tobe</strain>
        <tissue evidence="1">Testes</tissue>
    </source>
</reference>
<dbReference type="Proteomes" id="UP001233999">
    <property type="component" value="Unassembled WGS sequence"/>
</dbReference>
<accession>A0AAD8EED2</accession>